<accession>A0A7W6S2X8</accession>
<evidence type="ECO:0000313" key="3">
    <source>
        <dbReference type="Proteomes" id="UP000555728"/>
    </source>
</evidence>
<dbReference type="GO" id="GO:0006808">
    <property type="term" value="P:regulation of nitrogen utilization"/>
    <property type="evidence" value="ECO:0007669"/>
    <property type="project" value="InterPro"/>
</dbReference>
<dbReference type="Gene3D" id="3.30.70.120">
    <property type="match status" value="1"/>
</dbReference>
<name>A0A7W6S2X8_9PROT</name>
<protein>
    <recommendedName>
        <fullName evidence="1">Nitrogen regulatory protein P-II</fullName>
    </recommendedName>
</protein>
<dbReference type="RefSeq" id="WP_184436743.1">
    <property type="nucleotide sequence ID" value="NZ_JACIGI010000030.1"/>
</dbReference>
<gene>
    <name evidence="2" type="ORF">GGD88_002958</name>
</gene>
<dbReference type="GO" id="GO:0030234">
    <property type="term" value="F:enzyme regulator activity"/>
    <property type="evidence" value="ECO:0007669"/>
    <property type="project" value="InterPro"/>
</dbReference>
<keyword evidence="3" id="KW-1185">Reference proteome</keyword>
<dbReference type="Proteomes" id="UP000555728">
    <property type="component" value="Unassembled WGS sequence"/>
</dbReference>
<dbReference type="AlphaFoldDB" id="A0A7W6S2X8"/>
<comment type="caution">
    <text evidence="2">The sequence shown here is derived from an EMBL/GenBank/DDBJ whole genome shotgun (WGS) entry which is preliminary data.</text>
</comment>
<dbReference type="EMBL" id="JACIGI010000030">
    <property type="protein sequence ID" value="MBB4287214.1"/>
    <property type="molecule type" value="Genomic_DNA"/>
</dbReference>
<dbReference type="InterPro" id="IPR002187">
    <property type="entry name" value="N-reg_PII"/>
</dbReference>
<reference evidence="2 3" key="1">
    <citation type="submission" date="2020-08" db="EMBL/GenBank/DDBJ databases">
        <title>Genome sequencing of Purple Non-Sulfur Bacteria from various extreme environments.</title>
        <authorList>
            <person name="Mayer M."/>
        </authorList>
    </citation>
    <scope>NUCLEOTIDE SEQUENCE [LARGE SCALE GENOMIC DNA]</scope>
    <source>
        <strain evidence="2 3">JA135</strain>
    </source>
</reference>
<organism evidence="2 3">
    <name type="scientific">Roseospira goensis</name>
    <dbReference type="NCBI Taxonomy" id="391922"/>
    <lineage>
        <taxon>Bacteria</taxon>
        <taxon>Pseudomonadati</taxon>
        <taxon>Pseudomonadota</taxon>
        <taxon>Alphaproteobacteria</taxon>
        <taxon>Rhodospirillales</taxon>
        <taxon>Rhodospirillaceae</taxon>
        <taxon>Roseospira</taxon>
    </lineage>
</organism>
<dbReference type="SUPFAM" id="SSF54913">
    <property type="entry name" value="GlnB-like"/>
    <property type="match status" value="1"/>
</dbReference>
<evidence type="ECO:0000256" key="1">
    <source>
        <dbReference type="ARBA" id="ARBA00015681"/>
    </source>
</evidence>
<sequence>METFGRKKIELFIERPLLPRVLRLIKSTGATGYTVLPTLQGGGQDGVWDEGLPIDAQHMVQVVVITNAERADAILEGIKPMLGTWQGVVCVSDVQVLRRERF</sequence>
<proteinExistence type="predicted"/>
<dbReference type="InterPro" id="IPR015867">
    <property type="entry name" value="N-reg_PII/ATP_PRibTrfase_C"/>
</dbReference>
<dbReference type="Pfam" id="PF00543">
    <property type="entry name" value="P-II"/>
    <property type="match status" value="1"/>
</dbReference>
<dbReference type="InterPro" id="IPR011322">
    <property type="entry name" value="N-reg_PII-like_a/b"/>
</dbReference>
<evidence type="ECO:0000313" key="2">
    <source>
        <dbReference type="EMBL" id="MBB4287214.1"/>
    </source>
</evidence>